<evidence type="ECO:0000259" key="1">
    <source>
        <dbReference type="SMART" id="SM00587"/>
    </source>
</evidence>
<keyword evidence="3" id="KW-1185">Reference proteome</keyword>
<dbReference type="SUPFAM" id="SSF56112">
    <property type="entry name" value="Protein kinase-like (PK-like)"/>
    <property type="match status" value="1"/>
</dbReference>
<dbReference type="PANTHER" id="PTHR11012">
    <property type="entry name" value="PROTEIN KINASE-LIKE DOMAIN-CONTAINING"/>
    <property type="match status" value="1"/>
</dbReference>
<dbReference type="InterPro" id="IPR004119">
    <property type="entry name" value="EcKL"/>
</dbReference>
<evidence type="ECO:0000313" key="2">
    <source>
        <dbReference type="EMBL" id="ALC47125.1"/>
    </source>
</evidence>
<protein>
    <submittedName>
        <fullName evidence="2">CG31300</fullName>
    </submittedName>
</protein>
<dbReference type="InterPro" id="IPR011009">
    <property type="entry name" value="Kinase-like_dom_sf"/>
</dbReference>
<dbReference type="Proteomes" id="UP000494163">
    <property type="component" value="Chromosome 3R"/>
</dbReference>
<dbReference type="Pfam" id="PF02958">
    <property type="entry name" value="EcKL"/>
    <property type="match status" value="1"/>
</dbReference>
<sequence length="417" mass="48824">MESKANIEYNDDELEPPTWLNAQLFTEVLSSYEKAPELKVNDIKISPASAKGDHYASVMFRGIIDYTTQKGTFSKALICKTMPEQEGHKKEMLGNSYVFETEIGMYSKILPKFEEILRKAGDETTLCVPCLYYSLEPQKLLIFEDLVPQGYSVIRDRDVSMDELKAAYSKLAKWHAVSLYVQQEQPDSLKEFKHGMFSMPNIIDDPFVKDGMRQFLKFLESVPELTKYIPYFKSIESTYLEQTRKTLEEYRENRQANCYYVLSHGDYHARNMLFKHRNGNLEDCMLVDFQISNMCPITMDLIYSIYMLMGPNDRHNNYKELINFYFSVFVKTLQKIDYKGELPKLDELWAQMGRHKEYDLFLFSTFFPLICAMRTNASALTAAITNEEVRQKLYFSKDFIEEAKIILPRFEKLGYLK</sequence>
<gene>
    <name evidence="2" type="ORF">Dbus_chr3Rg1875</name>
</gene>
<dbReference type="EMBL" id="CP012526">
    <property type="protein sequence ID" value="ALC47125.1"/>
    <property type="molecule type" value="Genomic_DNA"/>
</dbReference>
<organism evidence="2 3">
    <name type="scientific">Drosophila busckii</name>
    <name type="common">Fruit fly</name>
    <dbReference type="NCBI Taxonomy" id="30019"/>
    <lineage>
        <taxon>Eukaryota</taxon>
        <taxon>Metazoa</taxon>
        <taxon>Ecdysozoa</taxon>
        <taxon>Arthropoda</taxon>
        <taxon>Hexapoda</taxon>
        <taxon>Insecta</taxon>
        <taxon>Pterygota</taxon>
        <taxon>Neoptera</taxon>
        <taxon>Endopterygota</taxon>
        <taxon>Diptera</taxon>
        <taxon>Brachycera</taxon>
        <taxon>Muscomorpha</taxon>
        <taxon>Ephydroidea</taxon>
        <taxon>Drosophilidae</taxon>
        <taxon>Drosophila</taxon>
    </lineage>
</organism>
<dbReference type="OMA" id="KWHAISM"/>
<reference evidence="2 3" key="1">
    <citation type="submission" date="2015-08" db="EMBL/GenBank/DDBJ databases">
        <title>Ancestral chromatin configuration constrains chromatin evolution on differentiating sex chromosomes in Drosophila.</title>
        <authorList>
            <person name="Zhou Q."/>
            <person name="Bachtrog D."/>
        </authorList>
    </citation>
    <scope>NUCLEOTIDE SEQUENCE [LARGE SCALE GENOMIC DNA]</scope>
    <source>
        <tissue evidence="2">Whole larvae</tissue>
    </source>
</reference>
<feature type="domain" description="CHK kinase-like" evidence="1">
    <location>
        <begin position="141"/>
        <end position="335"/>
    </location>
</feature>
<dbReference type="STRING" id="30019.A0A0M4F5H4"/>
<name>A0A0M4F5H4_DROBS</name>
<dbReference type="AlphaFoldDB" id="A0A0M4F5H4"/>
<dbReference type="Gene3D" id="3.90.1200.10">
    <property type="match status" value="1"/>
</dbReference>
<accession>A0A0M4F5H4</accession>
<dbReference type="PANTHER" id="PTHR11012:SF12">
    <property type="entry name" value="CHK KINASE-LIKE DOMAIN-CONTAINING PROTEIN-RELATED"/>
    <property type="match status" value="1"/>
</dbReference>
<dbReference type="SMART" id="SM00587">
    <property type="entry name" value="CHK"/>
    <property type="match status" value="1"/>
</dbReference>
<proteinExistence type="predicted"/>
<dbReference type="InterPro" id="IPR015897">
    <property type="entry name" value="CHK_kinase-like"/>
</dbReference>
<evidence type="ECO:0000313" key="3">
    <source>
        <dbReference type="Proteomes" id="UP000494163"/>
    </source>
</evidence>
<dbReference type="OrthoDB" id="8250698at2759"/>